<reference evidence="3 4" key="1">
    <citation type="submission" date="2019-03" db="EMBL/GenBank/DDBJ databases">
        <title>Genomic Encyclopedia of Type Strains, Phase IV (KMG-IV): sequencing the most valuable type-strain genomes for metagenomic binning, comparative biology and taxonomic classification.</title>
        <authorList>
            <person name="Goeker M."/>
        </authorList>
    </citation>
    <scope>NUCLEOTIDE SEQUENCE [LARGE SCALE GENOMIC DNA]</scope>
    <source>
        <strain evidence="3 4">DSM 45934</strain>
    </source>
</reference>
<dbReference type="AlphaFoldDB" id="A0A4R2JND1"/>
<dbReference type="InterPro" id="IPR011047">
    <property type="entry name" value="Quinoprotein_ADH-like_sf"/>
</dbReference>
<sequence length="450" mass="47813">MPESAEHENGTPPREDVLAGPVPDQPRRAPRTSFHRKRDFVAVAVIVIVAVVGGVLIGSSSDISATTSQTASGDVEIPDPPSTLPPTFGEAWRAPSAATPVPAVAGATVVTGEGDEVLGRDALTGQVRWRYARNIPLCTVGVGWQDAIAVYRRTETLLPDKDSYHGGNCSEVTSLKGTTGERDHQRNGDAEPGTQLLYDGNHVTATGKRLINTWRNDMVLTVQYGTVPDPVNPDKQPRTDCEYSSIAVALGRVGVIERCRSKTDPRVIENDRLSVYKSVPKDADTPEVNFSVPTGGNGGRLVALTENYAAVASPNPDRLQVFDASGKLAAEYPLTLGATDLAGDPTAETVPVTKGTAEALFWFTGTRTIALSTKDLHPLWTFDDTLGSGAVFAGYLLLPVKDGLAVVDQIAGKQVVKAPVNRGDYTGPVEMSTVGPMVLEQRGPTLVALR</sequence>
<dbReference type="RefSeq" id="WP_243727060.1">
    <property type="nucleotide sequence ID" value="NZ_SLWS01000005.1"/>
</dbReference>
<gene>
    <name evidence="3" type="ORF">EV192_105717</name>
</gene>
<protein>
    <submittedName>
        <fullName evidence="3">Uncharacterized protein</fullName>
    </submittedName>
</protein>
<feature type="region of interest" description="Disordered" evidence="1">
    <location>
        <begin position="172"/>
        <end position="198"/>
    </location>
</feature>
<feature type="compositionally biased region" description="Basic and acidic residues" evidence="1">
    <location>
        <begin position="1"/>
        <end position="17"/>
    </location>
</feature>
<evidence type="ECO:0000256" key="1">
    <source>
        <dbReference type="SAM" id="MobiDB-lite"/>
    </source>
</evidence>
<feature type="region of interest" description="Disordered" evidence="1">
    <location>
        <begin position="1"/>
        <end position="31"/>
    </location>
</feature>
<evidence type="ECO:0000256" key="2">
    <source>
        <dbReference type="SAM" id="Phobius"/>
    </source>
</evidence>
<organism evidence="3 4">
    <name type="scientific">Actinocrispum wychmicini</name>
    <dbReference type="NCBI Taxonomy" id="1213861"/>
    <lineage>
        <taxon>Bacteria</taxon>
        <taxon>Bacillati</taxon>
        <taxon>Actinomycetota</taxon>
        <taxon>Actinomycetes</taxon>
        <taxon>Pseudonocardiales</taxon>
        <taxon>Pseudonocardiaceae</taxon>
        <taxon>Actinocrispum</taxon>
    </lineage>
</organism>
<accession>A0A4R2JND1</accession>
<keyword evidence="4" id="KW-1185">Reference proteome</keyword>
<feature type="compositionally biased region" description="Basic and acidic residues" evidence="1">
    <location>
        <begin position="179"/>
        <end position="189"/>
    </location>
</feature>
<evidence type="ECO:0000313" key="4">
    <source>
        <dbReference type="Proteomes" id="UP000295680"/>
    </source>
</evidence>
<keyword evidence="2" id="KW-0812">Transmembrane</keyword>
<comment type="caution">
    <text evidence="3">The sequence shown here is derived from an EMBL/GenBank/DDBJ whole genome shotgun (WGS) entry which is preliminary data.</text>
</comment>
<evidence type="ECO:0000313" key="3">
    <source>
        <dbReference type="EMBL" id="TCO58646.1"/>
    </source>
</evidence>
<keyword evidence="2" id="KW-1133">Transmembrane helix</keyword>
<proteinExistence type="predicted"/>
<feature type="transmembrane region" description="Helical" evidence="2">
    <location>
        <begin position="40"/>
        <end position="59"/>
    </location>
</feature>
<keyword evidence="2" id="KW-0472">Membrane</keyword>
<dbReference type="EMBL" id="SLWS01000005">
    <property type="protein sequence ID" value="TCO58646.1"/>
    <property type="molecule type" value="Genomic_DNA"/>
</dbReference>
<dbReference type="SUPFAM" id="SSF50998">
    <property type="entry name" value="Quinoprotein alcohol dehydrogenase-like"/>
    <property type="match status" value="1"/>
</dbReference>
<name>A0A4R2JND1_9PSEU</name>
<dbReference type="Proteomes" id="UP000295680">
    <property type="component" value="Unassembled WGS sequence"/>
</dbReference>